<keyword evidence="1" id="KW-0812">Transmembrane</keyword>
<gene>
    <name evidence="2" type="ORF">AAHA92_32553</name>
</gene>
<keyword evidence="1" id="KW-1133">Transmembrane helix</keyword>
<proteinExistence type="predicted"/>
<dbReference type="EMBL" id="JBEAFC010000014">
    <property type="protein sequence ID" value="KAL1532563.1"/>
    <property type="molecule type" value="Genomic_DNA"/>
</dbReference>
<evidence type="ECO:0000313" key="3">
    <source>
        <dbReference type="Proteomes" id="UP001567538"/>
    </source>
</evidence>
<dbReference type="Proteomes" id="UP001567538">
    <property type="component" value="Unassembled WGS sequence"/>
</dbReference>
<accession>A0ABD1FPC3</accession>
<comment type="caution">
    <text evidence="2">The sequence shown here is derived from an EMBL/GenBank/DDBJ whole genome shotgun (WGS) entry which is preliminary data.</text>
</comment>
<organism evidence="2 3">
    <name type="scientific">Salvia divinorum</name>
    <name type="common">Maria pastora</name>
    <name type="synonym">Diviner's sage</name>
    <dbReference type="NCBI Taxonomy" id="28513"/>
    <lineage>
        <taxon>Eukaryota</taxon>
        <taxon>Viridiplantae</taxon>
        <taxon>Streptophyta</taxon>
        <taxon>Embryophyta</taxon>
        <taxon>Tracheophyta</taxon>
        <taxon>Spermatophyta</taxon>
        <taxon>Magnoliopsida</taxon>
        <taxon>eudicotyledons</taxon>
        <taxon>Gunneridae</taxon>
        <taxon>Pentapetalae</taxon>
        <taxon>asterids</taxon>
        <taxon>lamiids</taxon>
        <taxon>Lamiales</taxon>
        <taxon>Lamiaceae</taxon>
        <taxon>Nepetoideae</taxon>
        <taxon>Mentheae</taxon>
        <taxon>Salviinae</taxon>
        <taxon>Salvia</taxon>
        <taxon>Salvia subgen. Calosphace</taxon>
    </lineage>
</organism>
<name>A0ABD1FPC3_SALDI</name>
<reference evidence="2 3" key="1">
    <citation type="submission" date="2024-06" db="EMBL/GenBank/DDBJ databases">
        <title>A chromosome level genome sequence of Diviner's sage (Salvia divinorum).</title>
        <authorList>
            <person name="Ford S.A."/>
            <person name="Ro D.-K."/>
            <person name="Ness R.W."/>
            <person name="Phillips M.A."/>
        </authorList>
    </citation>
    <scope>NUCLEOTIDE SEQUENCE [LARGE SCALE GENOMIC DNA]</scope>
    <source>
        <strain evidence="2">SAF-2024a</strain>
        <tissue evidence="2">Leaf</tissue>
    </source>
</reference>
<keyword evidence="3" id="KW-1185">Reference proteome</keyword>
<sequence>MPSDWICGRIFVSRVFSRGSTLLTSELETKIWRTPALLITLSDFIGRDCRLQWRLQVMVIFLYSVSLWNVIFKSFQLHPSPVS</sequence>
<dbReference type="AlphaFoldDB" id="A0ABD1FPC3"/>
<feature type="transmembrane region" description="Helical" evidence="1">
    <location>
        <begin position="55"/>
        <end position="75"/>
    </location>
</feature>
<evidence type="ECO:0000313" key="2">
    <source>
        <dbReference type="EMBL" id="KAL1532563.1"/>
    </source>
</evidence>
<keyword evidence="1" id="KW-0472">Membrane</keyword>
<protein>
    <submittedName>
        <fullName evidence="2">Uncharacterized protein</fullName>
    </submittedName>
</protein>
<evidence type="ECO:0000256" key="1">
    <source>
        <dbReference type="SAM" id="Phobius"/>
    </source>
</evidence>